<dbReference type="EMBL" id="JARQWQ010000054">
    <property type="protein sequence ID" value="KAK2556628.1"/>
    <property type="molecule type" value="Genomic_DNA"/>
</dbReference>
<dbReference type="AlphaFoldDB" id="A0AAD9Q8D7"/>
<reference evidence="6" key="1">
    <citation type="journal article" date="2023" name="G3 (Bethesda)">
        <title>Whole genome assembly and annotation of the endangered Caribbean coral Acropora cervicornis.</title>
        <authorList>
            <person name="Selwyn J.D."/>
            <person name="Vollmer S.V."/>
        </authorList>
    </citation>
    <scope>NUCLEOTIDE SEQUENCE</scope>
    <source>
        <strain evidence="6">K2</strain>
    </source>
</reference>
<keyword evidence="3" id="KW-0677">Repeat</keyword>
<dbReference type="GO" id="GO:0042073">
    <property type="term" value="P:intraciliary transport"/>
    <property type="evidence" value="ECO:0007669"/>
    <property type="project" value="TreeGrafter"/>
</dbReference>
<keyword evidence="2" id="KW-0853">WD repeat</keyword>
<sequence length="257" mass="29155">QGYEVLSKYVALYAANLIKDNNTLKALDLFCRYGAPANPQNFNIYKRIISDVISMAGLSSAESYHTWADLRDVLFEIVDGLGKGSAASSPLAQEFEVMFEIVHYYSTRCACMQHKSLDTLAAKLSISLLRHSDIVPCYKAFYEAGVAAKGVGWDNMAFVFLNRYLDLSEEEKREEVKEWVLAVSMDQKVEQVLPTDERYPVLRNKMEFKRPGKAANKEDWNKFIMATEVSHSPECQDVLRFLGNWCGAPQNPSYSFN</sequence>
<evidence type="ECO:0000256" key="5">
    <source>
        <dbReference type="ARBA" id="ARBA00023273"/>
    </source>
</evidence>
<dbReference type="GO" id="GO:0030992">
    <property type="term" value="C:intraciliary transport particle B"/>
    <property type="evidence" value="ECO:0007669"/>
    <property type="project" value="TreeGrafter"/>
</dbReference>
<evidence type="ECO:0000256" key="1">
    <source>
        <dbReference type="ARBA" id="ARBA00004138"/>
    </source>
</evidence>
<name>A0AAD9Q8D7_ACRCE</name>
<feature type="non-terminal residue" evidence="6">
    <location>
        <position position="257"/>
    </location>
</feature>
<evidence type="ECO:0000313" key="7">
    <source>
        <dbReference type="Proteomes" id="UP001249851"/>
    </source>
</evidence>
<proteinExistence type="predicted"/>
<keyword evidence="4" id="KW-0969">Cilium</keyword>
<comment type="subcellular location">
    <subcellularLocation>
        <location evidence="1">Cell projection</location>
        <location evidence="1">Cilium</location>
    </subcellularLocation>
</comment>
<comment type="caution">
    <text evidence="6">The sequence shown here is derived from an EMBL/GenBank/DDBJ whole genome shotgun (WGS) entry which is preliminary data.</text>
</comment>
<evidence type="ECO:0000313" key="6">
    <source>
        <dbReference type="EMBL" id="KAK2556628.1"/>
    </source>
</evidence>
<dbReference type="Proteomes" id="UP001249851">
    <property type="component" value="Unassembled WGS sequence"/>
</dbReference>
<keyword evidence="5" id="KW-0966">Cell projection</keyword>
<gene>
    <name evidence="6" type="ORF">P5673_021176</name>
</gene>
<dbReference type="GO" id="GO:0005930">
    <property type="term" value="C:axoneme"/>
    <property type="evidence" value="ECO:0007669"/>
    <property type="project" value="TreeGrafter"/>
</dbReference>
<accession>A0AAD9Q8D7</accession>
<organism evidence="6 7">
    <name type="scientific">Acropora cervicornis</name>
    <name type="common">Staghorn coral</name>
    <dbReference type="NCBI Taxonomy" id="6130"/>
    <lineage>
        <taxon>Eukaryota</taxon>
        <taxon>Metazoa</taxon>
        <taxon>Cnidaria</taxon>
        <taxon>Anthozoa</taxon>
        <taxon>Hexacorallia</taxon>
        <taxon>Scleractinia</taxon>
        <taxon>Astrocoeniina</taxon>
        <taxon>Acroporidae</taxon>
        <taxon>Acropora</taxon>
    </lineage>
</organism>
<evidence type="ECO:0000256" key="4">
    <source>
        <dbReference type="ARBA" id="ARBA00023069"/>
    </source>
</evidence>
<evidence type="ECO:0000256" key="2">
    <source>
        <dbReference type="ARBA" id="ARBA00022574"/>
    </source>
</evidence>
<dbReference type="PANTHER" id="PTHR15722">
    <property type="entry name" value="IFT140/172-RELATED"/>
    <property type="match status" value="1"/>
</dbReference>
<evidence type="ECO:0000256" key="3">
    <source>
        <dbReference type="ARBA" id="ARBA00022737"/>
    </source>
</evidence>
<reference evidence="6" key="2">
    <citation type="journal article" date="2023" name="Science">
        <title>Genomic signatures of disease resistance in endangered staghorn corals.</title>
        <authorList>
            <person name="Vollmer S.V."/>
            <person name="Selwyn J.D."/>
            <person name="Despard B.A."/>
            <person name="Roesel C.L."/>
        </authorList>
    </citation>
    <scope>NUCLEOTIDE SEQUENCE</scope>
    <source>
        <strain evidence="6">K2</strain>
    </source>
</reference>
<dbReference type="PANTHER" id="PTHR15722:SF2">
    <property type="entry name" value="INTRAFLAGELLAR TRANSPORT PROTEIN 172 HOMOLOG"/>
    <property type="match status" value="1"/>
</dbReference>
<protein>
    <submittedName>
        <fullName evidence="6">Intraflagellar transport protein 172-like protein</fullName>
    </submittedName>
</protein>
<keyword evidence="7" id="KW-1185">Reference proteome</keyword>
<dbReference type="GO" id="GO:0036064">
    <property type="term" value="C:ciliary basal body"/>
    <property type="evidence" value="ECO:0007669"/>
    <property type="project" value="TreeGrafter"/>
</dbReference>